<organism evidence="1 2">
    <name type="scientific">Rangifer tarandus platyrhynchus</name>
    <name type="common">Svalbard reindeer</name>
    <dbReference type="NCBI Taxonomy" id="3082113"/>
    <lineage>
        <taxon>Eukaryota</taxon>
        <taxon>Metazoa</taxon>
        <taxon>Chordata</taxon>
        <taxon>Craniata</taxon>
        <taxon>Vertebrata</taxon>
        <taxon>Euteleostomi</taxon>
        <taxon>Mammalia</taxon>
        <taxon>Eutheria</taxon>
        <taxon>Laurasiatheria</taxon>
        <taxon>Artiodactyla</taxon>
        <taxon>Ruminantia</taxon>
        <taxon>Pecora</taxon>
        <taxon>Cervidae</taxon>
        <taxon>Odocoileinae</taxon>
        <taxon>Rangifer</taxon>
    </lineage>
</organism>
<reference evidence="1" key="2">
    <citation type="submission" date="2025-03" db="EMBL/GenBank/DDBJ databases">
        <authorList>
            <consortium name="ELIXIR-Norway"/>
            <consortium name="Elixir Norway"/>
        </authorList>
    </citation>
    <scope>NUCLEOTIDE SEQUENCE</scope>
</reference>
<evidence type="ECO:0000313" key="1">
    <source>
        <dbReference type="EMBL" id="CAM9935629.1"/>
    </source>
</evidence>
<reference evidence="1" key="1">
    <citation type="submission" date="2023-05" db="EMBL/GenBank/DDBJ databases">
        <authorList>
            <consortium name="ELIXIR-Norway"/>
        </authorList>
    </citation>
    <scope>NUCLEOTIDE SEQUENCE</scope>
</reference>
<accession>A0AC59YRS6</accession>
<gene>
    <name evidence="1" type="ORF">MRATA1EN22A_LOCUS9603</name>
</gene>
<feature type="non-terminal residue" evidence="1">
    <location>
        <position position="78"/>
    </location>
</feature>
<name>A0AC59YRS6_RANTA</name>
<dbReference type="EMBL" id="OX596086">
    <property type="protein sequence ID" value="CAM9935629.1"/>
    <property type="molecule type" value="Genomic_DNA"/>
</dbReference>
<sequence>MTSENICMEIHLSNCLPDTSTLISNRLLTLNTSTTGLALFFQKSAAHTTFSSQSPNSVHSLKASAQAMSSAHSPVPTP</sequence>
<feature type="non-terminal residue" evidence="1">
    <location>
        <position position="1"/>
    </location>
</feature>
<evidence type="ECO:0000313" key="2">
    <source>
        <dbReference type="Proteomes" id="UP001162501"/>
    </source>
</evidence>
<protein>
    <submittedName>
        <fullName evidence="1">Uncharacterized protein</fullName>
    </submittedName>
</protein>
<proteinExistence type="predicted"/>
<dbReference type="Proteomes" id="UP001162501">
    <property type="component" value="Chromosome 2"/>
</dbReference>